<gene>
    <name evidence="1" type="ORF">MENTE1834_LOCUS4222</name>
</gene>
<proteinExistence type="predicted"/>
<organism evidence="1 2">
    <name type="scientific">Meloidogyne enterolobii</name>
    <name type="common">Root-knot nematode worm</name>
    <name type="synonym">Meloidogyne mayaguensis</name>
    <dbReference type="NCBI Taxonomy" id="390850"/>
    <lineage>
        <taxon>Eukaryota</taxon>
        <taxon>Metazoa</taxon>
        <taxon>Ecdysozoa</taxon>
        <taxon>Nematoda</taxon>
        <taxon>Chromadorea</taxon>
        <taxon>Rhabditida</taxon>
        <taxon>Tylenchina</taxon>
        <taxon>Tylenchomorpha</taxon>
        <taxon>Tylenchoidea</taxon>
        <taxon>Meloidogynidae</taxon>
        <taxon>Meloidogyninae</taxon>
        <taxon>Meloidogyne</taxon>
    </lineage>
</organism>
<protein>
    <submittedName>
        <fullName evidence="1">Uncharacterized protein</fullName>
    </submittedName>
</protein>
<accession>A0ACB0XVZ7</accession>
<sequence>MCDQKEEEELKYHQEFKEEEKKEVVEENQEEEEQEVEEVEQQVEEEEVEEVDDDYSSISLFQIIIIAVALFLATNGPTNYPLLWNQLTNPPADSRHAIRNGNSGTIPVSPHTVLIPIQTIQMREYALGVQQSLETNVANAENRIALVNRMFGDLALDDKKSGEMAELLVGMNMTNVKNYFLQLQDFSLKNFRNEVGGKELHEKIMERWIKFVDNIIHIHKQL</sequence>
<keyword evidence="2" id="KW-1185">Reference proteome</keyword>
<evidence type="ECO:0000313" key="1">
    <source>
        <dbReference type="EMBL" id="CAK5019729.1"/>
    </source>
</evidence>
<dbReference type="Proteomes" id="UP001497535">
    <property type="component" value="Unassembled WGS sequence"/>
</dbReference>
<evidence type="ECO:0000313" key="2">
    <source>
        <dbReference type="Proteomes" id="UP001497535"/>
    </source>
</evidence>
<dbReference type="EMBL" id="CAVMJV010000003">
    <property type="protein sequence ID" value="CAK5019729.1"/>
    <property type="molecule type" value="Genomic_DNA"/>
</dbReference>
<reference evidence="1" key="1">
    <citation type="submission" date="2023-11" db="EMBL/GenBank/DDBJ databases">
        <authorList>
            <person name="Poullet M."/>
        </authorList>
    </citation>
    <scope>NUCLEOTIDE SEQUENCE</scope>
    <source>
        <strain evidence="1">E1834</strain>
    </source>
</reference>
<comment type="caution">
    <text evidence="1">The sequence shown here is derived from an EMBL/GenBank/DDBJ whole genome shotgun (WGS) entry which is preliminary data.</text>
</comment>
<name>A0ACB0XVZ7_MELEN</name>